<name>A0ACB9L6G3_BAUVA</name>
<comment type="caution">
    <text evidence="1">The sequence shown here is derived from an EMBL/GenBank/DDBJ whole genome shotgun (WGS) entry which is preliminary data.</text>
</comment>
<dbReference type="EMBL" id="CM039437">
    <property type="protein sequence ID" value="KAI4305026.1"/>
    <property type="molecule type" value="Genomic_DNA"/>
</dbReference>
<reference evidence="1 2" key="1">
    <citation type="journal article" date="2022" name="DNA Res.">
        <title>Chromosomal-level genome assembly of the orchid tree Bauhinia variegata (Leguminosae; Cercidoideae) supports the allotetraploid origin hypothesis of Bauhinia.</title>
        <authorList>
            <person name="Zhong Y."/>
            <person name="Chen Y."/>
            <person name="Zheng D."/>
            <person name="Pang J."/>
            <person name="Liu Y."/>
            <person name="Luo S."/>
            <person name="Meng S."/>
            <person name="Qian L."/>
            <person name="Wei D."/>
            <person name="Dai S."/>
            <person name="Zhou R."/>
        </authorList>
    </citation>
    <scope>NUCLEOTIDE SEQUENCE [LARGE SCALE GENOMIC DNA]</scope>
    <source>
        <strain evidence="1">BV-YZ2020</strain>
    </source>
</reference>
<keyword evidence="2" id="KW-1185">Reference proteome</keyword>
<protein>
    <submittedName>
        <fullName evidence="1">Uncharacterized protein</fullName>
    </submittedName>
</protein>
<accession>A0ACB9L6G3</accession>
<organism evidence="1 2">
    <name type="scientific">Bauhinia variegata</name>
    <name type="common">Purple orchid tree</name>
    <name type="synonym">Phanera variegata</name>
    <dbReference type="NCBI Taxonomy" id="167791"/>
    <lineage>
        <taxon>Eukaryota</taxon>
        <taxon>Viridiplantae</taxon>
        <taxon>Streptophyta</taxon>
        <taxon>Embryophyta</taxon>
        <taxon>Tracheophyta</taxon>
        <taxon>Spermatophyta</taxon>
        <taxon>Magnoliopsida</taxon>
        <taxon>eudicotyledons</taxon>
        <taxon>Gunneridae</taxon>
        <taxon>Pentapetalae</taxon>
        <taxon>rosids</taxon>
        <taxon>fabids</taxon>
        <taxon>Fabales</taxon>
        <taxon>Fabaceae</taxon>
        <taxon>Cercidoideae</taxon>
        <taxon>Cercideae</taxon>
        <taxon>Bauhiniinae</taxon>
        <taxon>Bauhinia</taxon>
    </lineage>
</organism>
<sequence>MSSFQWRSLFQIKIQSYSRLMVHGPCKAINFHAPCMKDGKCKKYFPKKWHPYTTIEQDGKPTYRRRDNGITIEKMVCSLTIGM</sequence>
<evidence type="ECO:0000313" key="1">
    <source>
        <dbReference type="EMBL" id="KAI4305026.1"/>
    </source>
</evidence>
<evidence type="ECO:0000313" key="2">
    <source>
        <dbReference type="Proteomes" id="UP000828941"/>
    </source>
</evidence>
<proteinExistence type="predicted"/>
<gene>
    <name evidence="1" type="ORF">L6164_028417</name>
</gene>
<dbReference type="Proteomes" id="UP000828941">
    <property type="component" value="Chromosome 12"/>
</dbReference>